<evidence type="ECO:0000256" key="5">
    <source>
        <dbReference type="SAM" id="SignalP"/>
    </source>
</evidence>
<dbReference type="InterPro" id="IPR011583">
    <property type="entry name" value="Chitinase_II/V-like_cat"/>
</dbReference>
<dbReference type="SMART" id="SM00636">
    <property type="entry name" value="Glyco_18"/>
    <property type="match status" value="1"/>
</dbReference>
<evidence type="ECO:0000256" key="2">
    <source>
        <dbReference type="ARBA" id="ARBA00023295"/>
    </source>
</evidence>
<dbReference type="GO" id="GO:0008061">
    <property type="term" value="F:chitin binding"/>
    <property type="evidence" value="ECO:0007669"/>
    <property type="project" value="InterPro"/>
</dbReference>
<keyword evidence="5" id="KW-0732">Signal</keyword>
<keyword evidence="1 3" id="KW-0378">Hydrolase</keyword>
<evidence type="ECO:0000256" key="1">
    <source>
        <dbReference type="ARBA" id="ARBA00022801"/>
    </source>
</evidence>
<evidence type="ECO:0000313" key="8">
    <source>
        <dbReference type="Proteomes" id="UP000229612"/>
    </source>
</evidence>
<evidence type="ECO:0000313" key="7">
    <source>
        <dbReference type="EMBL" id="PIR85630.1"/>
    </source>
</evidence>
<name>A0A2H0UGZ2_9BACT</name>
<proteinExistence type="inferred from homology"/>
<dbReference type="SUPFAM" id="SSF51445">
    <property type="entry name" value="(Trans)glycosidases"/>
    <property type="match status" value="1"/>
</dbReference>
<protein>
    <recommendedName>
        <fullName evidence="6">GH18 domain-containing protein</fullName>
    </recommendedName>
</protein>
<comment type="similarity">
    <text evidence="4">Belongs to the glycosyl hydrolase 18 family.</text>
</comment>
<dbReference type="Gene3D" id="3.20.20.80">
    <property type="entry name" value="Glycosidases"/>
    <property type="match status" value="1"/>
</dbReference>
<feature type="chain" id="PRO_5013547191" description="GH18 domain-containing protein" evidence="5">
    <location>
        <begin position="23"/>
        <end position="392"/>
    </location>
</feature>
<feature type="domain" description="GH18" evidence="6">
    <location>
        <begin position="29"/>
        <end position="392"/>
    </location>
</feature>
<evidence type="ECO:0000259" key="6">
    <source>
        <dbReference type="PROSITE" id="PS51910"/>
    </source>
</evidence>
<dbReference type="InterPro" id="IPR001223">
    <property type="entry name" value="Glyco_hydro18_cat"/>
</dbReference>
<dbReference type="Pfam" id="PF00704">
    <property type="entry name" value="Glyco_hydro_18"/>
    <property type="match status" value="1"/>
</dbReference>
<evidence type="ECO:0000256" key="4">
    <source>
        <dbReference type="RuleBase" id="RU004453"/>
    </source>
</evidence>
<reference evidence="8" key="1">
    <citation type="submission" date="2017-09" db="EMBL/GenBank/DDBJ databases">
        <title>Depth-based differentiation of microbial function through sediment-hosted aquifers and enrichment of novel symbionts in the deep terrestrial subsurface.</title>
        <authorList>
            <person name="Probst A.J."/>
            <person name="Ladd B."/>
            <person name="Jarett J.K."/>
            <person name="Geller-Mcgrath D.E."/>
            <person name="Sieber C.M.K."/>
            <person name="Emerson J.B."/>
            <person name="Anantharaman K."/>
            <person name="Thomas B.C."/>
            <person name="Malmstrom R."/>
            <person name="Stieglmeier M."/>
            <person name="Klingl A."/>
            <person name="Woyke T."/>
            <person name="Ryan C.M."/>
            <person name="Banfield J.F."/>
        </authorList>
    </citation>
    <scope>NUCLEOTIDE SEQUENCE [LARGE SCALE GENOMIC DNA]</scope>
</reference>
<sequence>MKKIFATLALITIMAPISNVSAASDLEVGGWIPYWQDTMGTASASKHLNKLDTIYPFAFEVSSVGIPLDKADLSEDKWQDLFDEARDEGVDVVPSILWNDGAEIHKVLSNPTWRRLHIEIIARYVEAGDFDGINIDYESKLSDTKDHFSLFLKELKARLDDKLLTCTVEARMPPENRWRDVPANIEYANDYKEMAKYCDAVELMTYDQQRADLLLNDAKKGEPYIPVADVDWVESVLKLALKDFSANQIMLGVPTYGRKWTMTVAPEWYKEYKGNGAINLPDAKEWAEDNDVTPGENVAGEKSYTFFDPKSPFKILDVLPVPDGTRVGFEAAAKALLFANLTKMEVPVELVWYSDADAIGDKVDLAKQYGLKGIAIFKVDGEEDRDIWKLFK</sequence>
<dbReference type="Gene3D" id="3.10.50.10">
    <property type="match status" value="1"/>
</dbReference>
<dbReference type="PANTHER" id="PTHR46066:SF2">
    <property type="entry name" value="CHITINASE DOMAIN-CONTAINING PROTEIN 1"/>
    <property type="match status" value="1"/>
</dbReference>
<keyword evidence="2 3" id="KW-0326">Glycosidase</keyword>
<feature type="signal peptide" evidence="5">
    <location>
        <begin position="1"/>
        <end position="22"/>
    </location>
</feature>
<dbReference type="GO" id="GO:0004553">
    <property type="term" value="F:hydrolase activity, hydrolyzing O-glycosyl compounds"/>
    <property type="evidence" value="ECO:0007669"/>
    <property type="project" value="InterPro"/>
</dbReference>
<dbReference type="PROSITE" id="PS01095">
    <property type="entry name" value="GH18_1"/>
    <property type="match status" value="1"/>
</dbReference>
<dbReference type="InterPro" id="IPR017853">
    <property type="entry name" value="GH"/>
</dbReference>
<dbReference type="InterPro" id="IPR029070">
    <property type="entry name" value="Chitinase_insertion_sf"/>
</dbReference>
<evidence type="ECO:0000256" key="3">
    <source>
        <dbReference type="RuleBase" id="RU000489"/>
    </source>
</evidence>
<gene>
    <name evidence="7" type="ORF">COU14_03205</name>
</gene>
<dbReference type="GO" id="GO:0005975">
    <property type="term" value="P:carbohydrate metabolic process"/>
    <property type="evidence" value="ECO:0007669"/>
    <property type="project" value="InterPro"/>
</dbReference>
<dbReference type="EMBL" id="PFBG01000036">
    <property type="protein sequence ID" value="PIR85630.1"/>
    <property type="molecule type" value="Genomic_DNA"/>
</dbReference>
<organism evidence="7 8">
    <name type="scientific">Candidatus Kaiserbacteria bacterium CG10_big_fil_rev_8_21_14_0_10_44_10</name>
    <dbReference type="NCBI Taxonomy" id="1974606"/>
    <lineage>
        <taxon>Bacteria</taxon>
        <taxon>Candidatus Kaiseribacteriota</taxon>
    </lineage>
</organism>
<comment type="caution">
    <text evidence="7">The sequence shown here is derived from an EMBL/GenBank/DDBJ whole genome shotgun (WGS) entry which is preliminary data.</text>
</comment>
<accession>A0A2H0UGZ2</accession>
<dbReference type="PROSITE" id="PS51910">
    <property type="entry name" value="GH18_2"/>
    <property type="match status" value="1"/>
</dbReference>
<dbReference type="PANTHER" id="PTHR46066">
    <property type="entry name" value="CHITINASE DOMAIN-CONTAINING PROTEIN 1 FAMILY MEMBER"/>
    <property type="match status" value="1"/>
</dbReference>
<dbReference type="AlphaFoldDB" id="A0A2H0UGZ2"/>
<dbReference type="Proteomes" id="UP000229612">
    <property type="component" value="Unassembled WGS sequence"/>
</dbReference>
<dbReference type="InterPro" id="IPR001579">
    <property type="entry name" value="Glyco_hydro_18_chit_AS"/>
</dbReference>